<dbReference type="Proteomes" id="UP000712600">
    <property type="component" value="Unassembled WGS sequence"/>
</dbReference>
<gene>
    <name evidence="1" type="ORF">F2Q69_00013692</name>
</gene>
<proteinExistence type="predicted"/>
<dbReference type="EMBL" id="QGKX02000996">
    <property type="protein sequence ID" value="KAF3554249.1"/>
    <property type="molecule type" value="Genomic_DNA"/>
</dbReference>
<accession>A0A8S9QV28</accession>
<protein>
    <submittedName>
        <fullName evidence="1">Uncharacterized protein</fullName>
    </submittedName>
</protein>
<evidence type="ECO:0000313" key="2">
    <source>
        <dbReference type="Proteomes" id="UP000712600"/>
    </source>
</evidence>
<reference evidence="1" key="1">
    <citation type="submission" date="2019-12" db="EMBL/GenBank/DDBJ databases">
        <title>Genome sequencing and annotation of Brassica cretica.</title>
        <authorList>
            <person name="Studholme D.J."/>
            <person name="Sarris P."/>
        </authorList>
    </citation>
    <scope>NUCLEOTIDE SEQUENCE</scope>
    <source>
        <strain evidence="1">PFS-109/04</strain>
        <tissue evidence="1">Leaf</tissue>
    </source>
</reference>
<organism evidence="1 2">
    <name type="scientific">Brassica cretica</name>
    <name type="common">Mustard</name>
    <dbReference type="NCBI Taxonomy" id="69181"/>
    <lineage>
        <taxon>Eukaryota</taxon>
        <taxon>Viridiplantae</taxon>
        <taxon>Streptophyta</taxon>
        <taxon>Embryophyta</taxon>
        <taxon>Tracheophyta</taxon>
        <taxon>Spermatophyta</taxon>
        <taxon>Magnoliopsida</taxon>
        <taxon>eudicotyledons</taxon>
        <taxon>Gunneridae</taxon>
        <taxon>Pentapetalae</taxon>
        <taxon>rosids</taxon>
        <taxon>malvids</taxon>
        <taxon>Brassicales</taxon>
        <taxon>Brassicaceae</taxon>
        <taxon>Brassiceae</taxon>
        <taxon>Brassica</taxon>
    </lineage>
</organism>
<dbReference type="AlphaFoldDB" id="A0A8S9QV28"/>
<name>A0A8S9QV28_BRACR</name>
<sequence length="164" mass="18129">MTTETSTNAQLRKLSYAWPFPFTHIIRGWFVGSGGVNKNSFIRLDRWISITSFNNPKKITRTSVLRGFTGISPDGLLDTAPARGMTSPDTSLQKGGSFLRNLAVEVTKEPKILMSSPARQAENLSLWSHLGISPPWVTNSSIRFSTTMSSPITRQTQPVFDLGL</sequence>
<evidence type="ECO:0000313" key="1">
    <source>
        <dbReference type="EMBL" id="KAF3554249.1"/>
    </source>
</evidence>
<comment type="caution">
    <text evidence="1">The sequence shown here is derived from an EMBL/GenBank/DDBJ whole genome shotgun (WGS) entry which is preliminary data.</text>
</comment>